<dbReference type="InterPro" id="IPR050921">
    <property type="entry name" value="T4SS_GSP_E_ATPase"/>
</dbReference>
<dbReference type="SMART" id="SM00382">
    <property type="entry name" value="AAA"/>
    <property type="match status" value="1"/>
</dbReference>
<proteinExistence type="inferred from homology"/>
<dbReference type="Gene3D" id="3.40.50.300">
    <property type="entry name" value="P-loop containing nucleotide triphosphate hydrolases"/>
    <property type="match status" value="1"/>
</dbReference>
<accession>A0A7V5XZW8</accession>
<dbReference type="InterPro" id="IPR003593">
    <property type="entry name" value="AAA+_ATPase"/>
</dbReference>
<dbReference type="Pfam" id="PF00437">
    <property type="entry name" value="T2SSE"/>
    <property type="match status" value="1"/>
</dbReference>
<comment type="similarity">
    <text evidence="1">Belongs to the GSP E family.</text>
</comment>
<dbReference type="InterPro" id="IPR027417">
    <property type="entry name" value="P-loop_NTPase"/>
</dbReference>
<gene>
    <name evidence="3" type="ORF">ENV79_02850</name>
</gene>
<protein>
    <submittedName>
        <fullName evidence="3">Type IV pilus twitching motility protein PilT</fullName>
    </submittedName>
</protein>
<dbReference type="EMBL" id="DTHS01000019">
    <property type="protein sequence ID" value="HHR48567.1"/>
    <property type="molecule type" value="Genomic_DNA"/>
</dbReference>
<evidence type="ECO:0000256" key="1">
    <source>
        <dbReference type="ARBA" id="ARBA00006611"/>
    </source>
</evidence>
<reference evidence="3" key="1">
    <citation type="journal article" date="2020" name="mSystems">
        <title>Genome- and Community-Level Interaction Insights into Carbon Utilization and Element Cycling Functions of Hydrothermarchaeota in Hydrothermal Sediment.</title>
        <authorList>
            <person name="Zhou Z."/>
            <person name="Liu Y."/>
            <person name="Xu W."/>
            <person name="Pan J."/>
            <person name="Luo Z.H."/>
            <person name="Li M."/>
        </authorList>
    </citation>
    <scope>NUCLEOTIDE SEQUENCE [LARGE SCALE GENOMIC DNA]</scope>
    <source>
        <strain evidence="3">SpSt-791</strain>
    </source>
</reference>
<dbReference type="PANTHER" id="PTHR30486">
    <property type="entry name" value="TWITCHING MOTILITY PROTEIN PILT"/>
    <property type="match status" value="1"/>
</dbReference>
<organism evidence="3">
    <name type="scientific">candidate division WOR-3 bacterium</name>
    <dbReference type="NCBI Taxonomy" id="2052148"/>
    <lineage>
        <taxon>Bacteria</taxon>
        <taxon>Bacteria division WOR-3</taxon>
    </lineage>
</organism>
<dbReference type="InterPro" id="IPR001482">
    <property type="entry name" value="T2SS/T4SS_dom"/>
</dbReference>
<dbReference type="AlphaFoldDB" id="A0A7V5XZW8"/>
<dbReference type="CDD" id="cd01131">
    <property type="entry name" value="PilT"/>
    <property type="match status" value="1"/>
</dbReference>
<dbReference type="PROSITE" id="PS00662">
    <property type="entry name" value="T2SP_E"/>
    <property type="match status" value="1"/>
</dbReference>
<dbReference type="NCBIfam" id="TIGR01420">
    <property type="entry name" value="pilT_fam"/>
    <property type="match status" value="1"/>
</dbReference>
<dbReference type="Gene3D" id="3.30.450.90">
    <property type="match status" value="1"/>
</dbReference>
<dbReference type="InterPro" id="IPR006321">
    <property type="entry name" value="PilT/PilU"/>
</dbReference>
<sequence>MTEPKEVKNFKKIDELLKYAAAYGASDLHITANNPPIIRVNGELKKIPGPILTKEDTKEIIYSILNKDQIAALERKKEIDLSYTWGEVTEGVRLEYTSKDRIRARVNVFLDMNGVGAAFRIIPARIRSLEELPAPPIVAELARKRRGLILVTGPTGCGKSTTLASMIDLIDREKALRIITIEDPIEYVFKGRNCLISQREIGVHSRSFASALRACLREDPDVILVGEMRDLETISLALTAAETGHLVLSTLHTNNVAETVDRVIDVFPADQQNFVRHIFANVIVGIISQILVPRREGGRAAAMEILVGTPAIKNLIRENKSYQIPSLVQTGTEFGMQTLDQSLIKLYRDGIINKDTLFEYCVDEKFVKSVLSGYRD</sequence>
<dbReference type="GO" id="GO:0005524">
    <property type="term" value="F:ATP binding"/>
    <property type="evidence" value="ECO:0007669"/>
    <property type="project" value="InterPro"/>
</dbReference>
<evidence type="ECO:0000313" key="3">
    <source>
        <dbReference type="EMBL" id="HHR48567.1"/>
    </source>
</evidence>
<feature type="domain" description="Bacterial type II secretion system protein E" evidence="2">
    <location>
        <begin position="216"/>
        <end position="230"/>
    </location>
</feature>
<dbReference type="GO" id="GO:0016887">
    <property type="term" value="F:ATP hydrolysis activity"/>
    <property type="evidence" value="ECO:0007669"/>
    <property type="project" value="InterPro"/>
</dbReference>
<dbReference type="SUPFAM" id="SSF52540">
    <property type="entry name" value="P-loop containing nucleoside triphosphate hydrolases"/>
    <property type="match status" value="1"/>
</dbReference>
<comment type="caution">
    <text evidence="3">The sequence shown here is derived from an EMBL/GenBank/DDBJ whole genome shotgun (WGS) entry which is preliminary data.</text>
</comment>
<evidence type="ECO:0000259" key="2">
    <source>
        <dbReference type="PROSITE" id="PS00662"/>
    </source>
</evidence>
<name>A0A7V5XZW8_UNCW3</name>